<organism evidence="2 3">
    <name type="scientific">Methylomonas koyamae</name>
    <dbReference type="NCBI Taxonomy" id="702114"/>
    <lineage>
        <taxon>Bacteria</taxon>
        <taxon>Pseudomonadati</taxon>
        <taxon>Pseudomonadota</taxon>
        <taxon>Gammaproteobacteria</taxon>
        <taxon>Methylococcales</taxon>
        <taxon>Methylococcaceae</taxon>
        <taxon>Methylomonas</taxon>
    </lineage>
</organism>
<evidence type="ECO:0008006" key="4">
    <source>
        <dbReference type="Google" id="ProtNLM"/>
    </source>
</evidence>
<evidence type="ECO:0000256" key="1">
    <source>
        <dbReference type="SAM" id="MobiDB-lite"/>
    </source>
</evidence>
<reference evidence="3" key="1">
    <citation type="submission" date="2016-03" db="EMBL/GenBank/DDBJ databases">
        <authorList>
            <person name="Heylen K."/>
            <person name="De Vos P."/>
            <person name="Vekeman B."/>
        </authorList>
    </citation>
    <scope>NUCLEOTIDE SEQUENCE [LARGE SCALE GENOMIC DNA]</scope>
    <source>
        <strain evidence="3">R-45383</strain>
    </source>
</reference>
<gene>
    <name evidence="2" type="ORF">A1355_19890</name>
</gene>
<comment type="caution">
    <text evidence="2">The sequence shown here is derived from an EMBL/GenBank/DDBJ whole genome shotgun (WGS) entry which is preliminary data.</text>
</comment>
<dbReference type="AlphaFoldDB" id="A0A177P4M9"/>
<evidence type="ECO:0000313" key="2">
    <source>
        <dbReference type="EMBL" id="OAI25171.1"/>
    </source>
</evidence>
<dbReference type="STRING" id="702114.A1355_19890"/>
<feature type="region of interest" description="Disordered" evidence="1">
    <location>
        <begin position="177"/>
        <end position="196"/>
    </location>
</feature>
<dbReference type="OrthoDB" id="5572968at2"/>
<evidence type="ECO:0000313" key="3">
    <source>
        <dbReference type="Proteomes" id="UP000077628"/>
    </source>
</evidence>
<keyword evidence="3" id="KW-1185">Reference proteome</keyword>
<feature type="compositionally biased region" description="Acidic residues" evidence="1">
    <location>
        <begin position="1"/>
        <end position="10"/>
    </location>
</feature>
<protein>
    <recommendedName>
        <fullName evidence="4">DUF1173 domain-containing protein</fullName>
    </recommendedName>
</protein>
<dbReference type="RefSeq" id="WP_064025167.1">
    <property type="nucleotide sequence ID" value="NZ_LUUK01000040.1"/>
</dbReference>
<feature type="region of interest" description="Disordered" evidence="1">
    <location>
        <begin position="1"/>
        <end position="23"/>
    </location>
</feature>
<dbReference type="Proteomes" id="UP000077628">
    <property type="component" value="Unassembled WGS sequence"/>
</dbReference>
<dbReference type="InterPro" id="IPR009553">
    <property type="entry name" value="DUF1173"/>
</dbReference>
<sequence length="464" mass="51766">MDQTMDDEADPLSVAAAPTHPDSMGEFSIIHVNPRRCDPATHHPDVSCQACGTGRYAETDLDISAIPGGIMTRYSLGELAFAADSPDFQAILRRAYADKQRPLCLCTTGGVELYIAFAHERYWLKRMPNSGERHHPGCESYEPPAELSGLGQVYGSAIRENLDSGITQLKFEFRLAPGKSRTSPAPPETDQSPKPTAIVASEPKLGLRGLLHYLWEQSGWHRWTPATAARRHWYGLRKALLEACAGKVAKSSPLDTWVFIPETFVLDKKDEINDRLAKALSYADNLHRFRLLIGELKEIKEARFGHKLIVKHLPEFPFFINEQTYKRFIKQFDSELLLWRGIESSHLMIIGTFAINQAGHAELDSVSLMNVSSQWIPFETADELSLLDYLVMHGRSFAKCLRYNLAGTKPLASVVLVDTEAPTAVYSIQADANDERAEAIRALMAQSQTASLIWDPRHPGLPDA</sequence>
<name>A0A177P4M9_9GAMM</name>
<accession>A0A177P4M9</accession>
<dbReference type="Pfam" id="PF06666">
    <property type="entry name" value="DUF1173"/>
    <property type="match status" value="1"/>
</dbReference>
<dbReference type="EMBL" id="LUUK01000040">
    <property type="protein sequence ID" value="OAI25171.1"/>
    <property type="molecule type" value="Genomic_DNA"/>
</dbReference>
<proteinExistence type="predicted"/>